<reference evidence="2" key="1">
    <citation type="submission" date="2023-07" db="EMBL/GenBank/DDBJ databases">
        <title>30 novel species of actinomycetes from the DSMZ collection.</title>
        <authorList>
            <person name="Nouioui I."/>
        </authorList>
    </citation>
    <scope>NUCLEOTIDE SEQUENCE [LARGE SCALE GENOMIC DNA]</scope>
    <source>
        <strain evidence="2">DSM 45834</strain>
    </source>
</reference>
<organism evidence="1 2">
    <name type="scientific">Pseudonocardia charpentierae</name>
    <dbReference type="NCBI Taxonomy" id="3075545"/>
    <lineage>
        <taxon>Bacteria</taxon>
        <taxon>Bacillati</taxon>
        <taxon>Actinomycetota</taxon>
        <taxon>Actinomycetes</taxon>
        <taxon>Pseudonocardiales</taxon>
        <taxon>Pseudonocardiaceae</taxon>
        <taxon>Pseudonocardia</taxon>
    </lineage>
</organism>
<evidence type="ECO:0000313" key="2">
    <source>
        <dbReference type="Proteomes" id="UP001183202"/>
    </source>
</evidence>
<keyword evidence="2" id="KW-1185">Reference proteome</keyword>
<comment type="caution">
    <text evidence="1">The sequence shown here is derived from an EMBL/GenBank/DDBJ whole genome shotgun (WGS) entry which is preliminary data.</text>
</comment>
<dbReference type="Proteomes" id="UP001183202">
    <property type="component" value="Unassembled WGS sequence"/>
</dbReference>
<dbReference type="RefSeq" id="WP_311559474.1">
    <property type="nucleotide sequence ID" value="NZ_JAVREJ010000023.1"/>
</dbReference>
<gene>
    <name evidence="1" type="ORF">RM445_25690</name>
</gene>
<evidence type="ECO:0000313" key="1">
    <source>
        <dbReference type="EMBL" id="MDT0352918.1"/>
    </source>
</evidence>
<dbReference type="EMBL" id="JAVREJ010000023">
    <property type="protein sequence ID" value="MDT0352918.1"/>
    <property type="molecule type" value="Genomic_DNA"/>
</dbReference>
<protein>
    <submittedName>
        <fullName evidence="1">Uncharacterized protein</fullName>
    </submittedName>
</protein>
<sequence length="93" mass="10422">MKEAELRGFADDFAEFPDEETPVRDALWYCDMVTGPDGQRVAVDERLAEIQSRYGPDSIVGQFIDLARPELLGAVERTIERYTAAGIPQPKYG</sequence>
<accession>A0ABU2NHG0</accession>
<name>A0ABU2NHG0_9PSEU</name>
<proteinExistence type="predicted"/>